<protein>
    <submittedName>
        <fullName evidence="1">Uncharacterized protein</fullName>
    </submittedName>
</protein>
<keyword evidence="2" id="KW-1185">Reference proteome</keyword>
<comment type="caution">
    <text evidence="1">The sequence shown here is derived from an EMBL/GenBank/DDBJ whole genome shotgun (WGS) entry which is preliminary data.</text>
</comment>
<sequence length="68" mass="7764">MLVAGLILMFHIYARWKRWMNDLNVKNLNSGTTEPHNLKRSAVKSLCLLISHLESKALECLVKEKAAD</sequence>
<proteinExistence type="predicted"/>
<name>A0ABV0SLA4_9TELE</name>
<gene>
    <name evidence="1" type="ORF">ILYODFUR_014779</name>
</gene>
<accession>A0ABV0SLA4</accession>
<reference evidence="1 2" key="1">
    <citation type="submission" date="2021-06" db="EMBL/GenBank/DDBJ databases">
        <authorList>
            <person name="Palmer J.M."/>
        </authorList>
    </citation>
    <scope>NUCLEOTIDE SEQUENCE [LARGE SCALE GENOMIC DNA]</scope>
    <source>
        <strain evidence="2">if_2019</strain>
        <tissue evidence="1">Muscle</tissue>
    </source>
</reference>
<dbReference type="EMBL" id="JAHRIQ010001262">
    <property type="protein sequence ID" value="MEQ2221340.1"/>
    <property type="molecule type" value="Genomic_DNA"/>
</dbReference>
<evidence type="ECO:0000313" key="2">
    <source>
        <dbReference type="Proteomes" id="UP001482620"/>
    </source>
</evidence>
<evidence type="ECO:0000313" key="1">
    <source>
        <dbReference type="EMBL" id="MEQ2221340.1"/>
    </source>
</evidence>
<dbReference type="Proteomes" id="UP001482620">
    <property type="component" value="Unassembled WGS sequence"/>
</dbReference>
<organism evidence="1 2">
    <name type="scientific">Ilyodon furcidens</name>
    <name type="common">goldbreast splitfin</name>
    <dbReference type="NCBI Taxonomy" id="33524"/>
    <lineage>
        <taxon>Eukaryota</taxon>
        <taxon>Metazoa</taxon>
        <taxon>Chordata</taxon>
        <taxon>Craniata</taxon>
        <taxon>Vertebrata</taxon>
        <taxon>Euteleostomi</taxon>
        <taxon>Actinopterygii</taxon>
        <taxon>Neopterygii</taxon>
        <taxon>Teleostei</taxon>
        <taxon>Neoteleostei</taxon>
        <taxon>Acanthomorphata</taxon>
        <taxon>Ovalentaria</taxon>
        <taxon>Atherinomorphae</taxon>
        <taxon>Cyprinodontiformes</taxon>
        <taxon>Goodeidae</taxon>
        <taxon>Ilyodon</taxon>
    </lineage>
</organism>